<dbReference type="AlphaFoldDB" id="A0A2L1UJL9"/>
<feature type="transmembrane region" description="Helical" evidence="1">
    <location>
        <begin position="365"/>
        <end position="385"/>
    </location>
</feature>
<feature type="transmembrane region" description="Helical" evidence="1">
    <location>
        <begin position="450"/>
        <end position="472"/>
    </location>
</feature>
<feature type="transmembrane region" description="Helical" evidence="1">
    <location>
        <begin position="111"/>
        <end position="139"/>
    </location>
</feature>
<dbReference type="Proteomes" id="UP000239833">
    <property type="component" value="Chromosome"/>
</dbReference>
<name>A0A2L1UJL9_9BACL</name>
<dbReference type="RefSeq" id="WP_188318539.1">
    <property type="nucleotide sequence ID" value="NZ_CP019655.1"/>
</dbReference>
<protein>
    <submittedName>
        <fullName evidence="2">Uncharacterized protein</fullName>
    </submittedName>
</protein>
<feature type="transmembrane region" description="Helical" evidence="1">
    <location>
        <begin position="421"/>
        <end position="444"/>
    </location>
</feature>
<dbReference type="EMBL" id="CP019655">
    <property type="protein sequence ID" value="AVF28634.1"/>
    <property type="molecule type" value="Genomic_DNA"/>
</dbReference>
<keyword evidence="1" id="KW-0812">Transmembrane</keyword>
<feature type="transmembrane region" description="Helical" evidence="1">
    <location>
        <begin position="255"/>
        <end position="276"/>
    </location>
</feature>
<evidence type="ECO:0000313" key="2">
    <source>
        <dbReference type="EMBL" id="AVF28634.1"/>
    </source>
</evidence>
<keyword evidence="1" id="KW-1133">Transmembrane helix</keyword>
<gene>
    <name evidence="2" type="ORF">ERICIII_04625</name>
</gene>
<evidence type="ECO:0000256" key="1">
    <source>
        <dbReference type="SAM" id="Phobius"/>
    </source>
</evidence>
<feature type="transmembrane region" description="Helical" evidence="1">
    <location>
        <begin position="33"/>
        <end position="57"/>
    </location>
</feature>
<feature type="transmembrane region" description="Helical" evidence="1">
    <location>
        <begin position="530"/>
        <end position="551"/>
    </location>
</feature>
<sequence>MKYTILKHMMVDQLRQDFAMVTKKTKEEFGIQLPATLSWMTTLLFQNMLLLLFALVFESITDPQFKGIVIFIVLLFNLLLPGTMARQNANRISHHPIHECLWQTSINRFELLNVILLSEVLMFWLHELMLEIIAIYVLIRLSPDFISGLLLILIWLLFISTIYYVNLKKEVLKSWGLTITDSKQNSIIYLFKLVMIFGSVSLLSKWFLFPLIQRPVPLEVYQQDFITIIGYFSSNVKTVFLDKFDFLVHIFQTRWFYYVMGTLVTVYASVIVYYLLNYSRRFQFVQNPRISIITYSKNYIFRMYRWLGKIFFPNLPWVNRDLLIMERIIKNTKLPHSISLVFPPALSSLLGLSFVLLSLHDYSSFVLTIWFICWFALSQTIWLWLWSYPILHPSSELRQIDLVKLSPKYSINQFMNTKMRLIMILLIPLQCIINGVLIVGFFLLNGSFMQLLVGIIGSWLLFFISAFISTVWMKFCSRFDYPNLFMVRIDTYESKFVHQFFMIPKRMLNAGLCIVFFIGAFIHFEQGQKLFYDIFFILFVLWGFALFFFYYSSRDKKHKDGYCFYERQNENGSI</sequence>
<reference evidence="3" key="1">
    <citation type="submission" date="2017-02" db="EMBL/GenBank/DDBJ databases">
        <title>Delineation of Paenibacillus larvae strains originating from foulbrood outbreaks.</title>
        <authorList>
            <person name="Beims H."/>
            <person name="Bunk B."/>
            <person name="Sproeer C."/>
            <person name="Mohr K.I."/>
            <person name="Pradella S."/>
            <person name="Guenther G."/>
            <person name="Rohde M."/>
            <person name="von der Ohe W."/>
            <person name="Steinert M."/>
        </authorList>
    </citation>
    <scope>NUCLEOTIDE SEQUENCE [LARGE SCALE GENOMIC DNA]</scope>
    <source>
        <strain evidence="3">Eric_III</strain>
    </source>
</reference>
<feature type="transmembrane region" description="Helical" evidence="1">
    <location>
        <begin position="145"/>
        <end position="166"/>
    </location>
</feature>
<keyword evidence="1" id="KW-0472">Membrane</keyword>
<organism evidence="2 3">
    <name type="scientific">Paenibacillus larvae subsp. larvae</name>
    <dbReference type="NCBI Taxonomy" id="147375"/>
    <lineage>
        <taxon>Bacteria</taxon>
        <taxon>Bacillati</taxon>
        <taxon>Bacillota</taxon>
        <taxon>Bacilli</taxon>
        <taxon>Bacillales</taxon>
        <taxon>Paenibacillaceae</taxon>
        <taxon>Paenibacillus</taxon>
    </lineage>
</organism>
<dbReference type="GeneID" id="64220913"/>
<feature type="transmembrane region" description="Helical" evidence="1">
    <location>
        <begin position="63"/>
        <end position="80"/>
    </location>
</feature>
<proteinExistence type="predicted"/>
<feature type="transmembrane region" description="Helical" evidence="1">
    <location>
        <begin position="337"/>
        <end position="359"/>
    </location>
</feature>
<feature type="transmembrane region" description="Helical" evidence="1">
    <location>
        <begin position="187"/>
        <end position="208"/>
    </location>
</feature>
<evidence type="ECO:0000313" key="3">
    <source>
        <dbReference type="Proteomes" id="UP000239833"/>
    </source>
</evidence>
<feature type="transmembrane region" description="Helical" evidence="1">
    <location>
        <begin position="507"/>
        <end position="524"/>
    </location>
</feature>
<accession>A0A2L1UJL9</accession>